<dbReference type="OrthoDB" id="6513042at2759"/>
<reference evidence="5" key="1">
    <citation type="submission" date="2020-03" db="EMBL/GenBank/DDBJ databases">
        <title>A high-quality chromosome-level genome assembly of a woody plant with both climbing and erect habits, Rhamnella rubrinervis.</title>
        <authorList>
            <person name="Lu Z."/>
            <person name="Yang Y."/>
            <person name="Zhu X."/>
            <person name="Sun Y."/>
        </authorList>
    </citation>
    <scope>NUCLEOTIDE SEQUENCE</scope>
    <source>
        <strain evidence="5">BYM</strain>
        <tissue evidence="5">Leaf</tissue>
    </source>
</reference>
<dbReference type="InterPro" id="IPR049080">
    <property type="entry name" value="MOV-10-like_beta-barrel"/>
</dbReference>
<feature type="compositionally biased region" description="Polar residues" evidence="3">
    <location>
        <begin position="188"/>
        <end position="215"/>
    </location>
</feature>
<feature type="domain" description="Helicase MOV-10-like beta-barrel" evidence="4">
    <location>
        <begin position="374"/>
        <end position="452"/>
    </location>
</feature>
<gene>
    <name evidence="5" type="ORF">FNV43_RR00544</name>
</gene>
<keyword evidence="2" id="KW-0963">Cytoplasm</keyword>
<proteinExistence type="predicted"/>
<feature type="compositionally biased region" description="Low complexity" evidence="3">
    <location>
        <begin position="221"/>
        <end position="249"/>
    </location>
</feature>
<comment type="caution">
    <text evidence="5">The sequence shown here is derived from an EMBL/GenBank/DDBJ whole genome shotgun (WGS) entry which is preliminary data.</text>
</comment>
<accession>A0A8K0MRI2</accession>
<dbReference type="AlphaFoldDB" id="A0A8K0MRI2"/>
<evidence type="ECO:0000256" key="1">
    <source>
        <dbReference type="ARBA" id="ARBA00004496"/>
    </source>
</evidence>
<feature type="compositionally biased region" description="Low complexity" evidence="3">
    <location>
        <begin position="18"/>
        <end position="57"/>
    </location>
</feature>
<dbReference type="Pfam" id="PF21634">
    <property type="entry name" value="MOV-10_beta-barrel"/>
    <property type="match status" value="1"/>
</dbReference>
<feature type="region of interest" description="Disordered" evidence="3">
    <location>
        <begin position="17"/>
        <end position="266"/>
    </location>
</feature>
<evidence type="ECO:0000256" key="3">
    <source>
        <dbReference type="SAM" id="MobiDB-lite"/>
    </source>
</evidence>
<dbReference type="Gene3D" id="3.40.50.300">
    <property type="entry name" value="P-loop containing nucleotide triphosphate hydrolases"/>
    <property type="match status" value="1"/>
</dbReference>
<feature type="compositionally biased region" description="Low complexity" evidence="3">
    <location>
        <begin position="142"/>
        <end position="185"/>
    </location>
</feature>
<dbReference type="GO" id="GO:0004386">
    <property type="term" value="F:helicase activity"/>
    <property type="evidence" value="ECO:0007669"/>
    <property type="project" value="UniProtKB-KW"/>
</dbReference>
<sequence length="730" mass="80613">MSFFLDFLSSLINKVTNSHSTAPEPPTSSSSEPPNSSSYKTRPSSSTPSSSRESLPSIYGGPSPSNIYQPSYSLKPATSLSEPPQSSSKPTPKSQIIFSSKPSSSQSFPASPSSLRTSLLSTNGGPSPSIYQPSNTIKAAVSSSEPPQSSSKPAPKPQTVSSSSKPSSSQSFPASPSSSRTSLPSFNGGPSPSIYQPSSTLKPATSSSEPPQFSSKPAPKPQTISSSFKPSSTQSFPVSPSSSRTSLPSFDGDPFPSPKPSSQKLPPIFKPIIREASPNGANLEGKANYLWVDKGSLPLYMIPEDMKDLIKKDIVPDVLRKPLSPLTYKDYFAALLYAEEYYYEKWSNFEMKNVTLEFQKAKISKKRNKHEHVNQSNEEDDKIFVQFEIDSIPENRPFLLSRDLVYARPSGSNDNPFQGVIFRLLRSSLVLVEFEDDFYLQHYSTREYDISFSFNRVCLKRAHQALNAVSDNLLENFLFPDSKSVLSDTDLSSQFVKYHSDKPSPISQILSTRGSPPYLIAGPLCVPERKAYSRSNEPSNTGKVIWEAVVKIYNSSPGSRILISAPSNSACDVLMRCLRKYIPDSQMFRANAAFREKEDVPDDILASCLFKQECFACPSLHELQNFRVIFSTFMSCFRLHNEGIASGHFSHIFLVDASSAIEPEALITLANFAHENTAVIVTGQPGNSSRWIRSEIGRKKGLKISYFERLCECRTYRTLNPKLFANLDQP</sequence>
<organism evidence="5 6">
    <name type="scientific">Rhamnella rubrinervis</name>
    <dbReference type="NCBI Taxonomy" id="2594499"/>
    <lineage>
        <taxon>Eukaryota</taxon>
        <taxon>Viridiplantae</taxon>
        <taxon>Streptophyta</taxon>
        <taxon>Embryophyta</taxon>
        <taxon>Tracheophyta</taxon>
        <taxon>Spermatophyta</taxon>
        <taxon>Magnoliopsida</taxon>
        <taxon>eudicotyledons</taxon>
        <taxon>Gunneridae</taxon>
        <taxon>Pentapetalae</taxon>
        <taxon>rosids</taxon>
        <taxon>fabids</taxon>
        <taxon>Rosales</taxon>
        <taxon>Rhamnaceae</taxon>
        <taxon>rhamnoid group</taxon>
        <taxon>Rhamneae</taxon>
        <taxon>Rhamnella</taxon>
    </lineage>
</organism>
<dbReference type="EMBL" id="VOIH02000001">
    <property type="protein sequence ID" value="KAF3455902.1"/>
    <property type="molecule type" value="Genomic_DNA"/>
</dbReference>
<evidence type="ECO:0000313" key="5">
    <source>
        <dbReference type="EMBL" id="KAF3455902.1"/>
    </source>
</evidence>
<feature type="compositionally biased region" description="Low complexity" evidence="3">
    <location>
        <begin position="83"/>
        <end position="122"/>
    </location>
</feature>
<dbReference type="PANTHER" id="PTHR45418">
    <property type="entry name" value="CANCER/TESTIS ANTIGEN 55"/>
    <property type="match status" value="1"/>
</dbReference>
<evidence type="ECO:0000313" key="6">
    <source>
        <dbReference type="Proteomes" id="UP000796880"/>
    </source>
</evidence>
<protein>
    <recommendedName>
        <fullName evidence="4">Helicase MOV-10-like beta-barrel domain-containing protein</fullName>
    </recommendedName>
</protein>
<name>A0A8K0MRI2_9ROSA</name>
<dbReference type="GO" id="GO:0005737">
    <property type="term" value="C:cytoplasm"/>
    <property type="evidence" value="ECO:0007669"/>
    <property type="project" value="UniProtKB-SubCell"/>
</dbReference>
<dbReference type="GO" id="GO:0005524">
    <property type="term" value="F:ATP binding"/>
    <property type="evidence" value="ECO:0007669"/>
    <property type="project" value="UniProtKB-KW"/>
</dbReference>
<feature type="compositionally biased region" description="Polar residues" evidence="3">
    <location>
        <begin position="123"/>
        <end position="137"/>
    </location>
</feature>
<dbReference type="InterPro" id="IPR027417">
    <property type="entry name" value="P-loop_NTPase"/>
</dbReference>
<dbReference type="GO" id="GO:0016787">
    <property type="term" value="F:hydrolase activity"/>
    <property type="evidence" value="ECO:0007669"/>
    <property type="project" value="UniProtKB-KW"/>
</dbReference>
<dbReference type="PANTHER" id="PTHR45418:SF5">
    <property type="entry name" value="BRCA2-INTERACTING PROTEIN-LIKE-RELATED"/>
    <property type="match status" value="1"/>
</dbReference>
<evidence type="ECO:0000256" key="2">
    <source>
        <dbReference type="ARBA" id="ARBA00022490"/>
    </source>
</evidence>
<evidence type="ECO:0000259" key="4">
    <source>
        <dbReference type="Pfam" id="PF21634"/>
    </source>
</evidence>
<comment type="subcellular location">
    <subcellularLocation>
        <location evidence="1">Cytoplasm</location>
    </subcellularLocation>
</comment>
<feature type="compositionally biased region" description="Polar residues" evidence="3">
    <location>
        <begin position="63"/>
        <end position="82"/>
    </location>
</feature>
<keyword evidence="6" id="KW-1185">Reference proteome</keyword>
<dbReference type="Proteomes" id="UP000796880">
    <property type="component" value="Unassembled WGS sequence"/>
</dbReference>